<dbReference type="RefSeq" id="XP_005719268.1">
    <property type="nucleotide sequence ID" value="XM_005719211.1"/>
</dbReference>
<organism evidence="1 2">
    <name type="scientific">Chondrus crispus</name>
    <name type="common">Carrageen Irish moss</name>
    <name type="synonym">Polymorpha crispa</name>
    <dbReference type="NCBI Taxonomy" id="2769"/>
    <lineage>
        <taxon>Eukaryota</taxon>
        <taxon>Rhodophyta</taxon>
        <taxon>Florideophyceae</taxon>
        <taxon>Rhodymeniophycidae</taxon>
        <taxon>Gigartinales</taxon>
        <taxon>Gigartinaceae</taxon>
        <taxon>Chondrus</taxon>
    </lineage>
</organism>
<proteinExistence type="predicted"/>
<evidence type="ECO:0000313" key="2">
    <source>
        <dbReference type="Proteomes" id="UP000012073"/>
    </source>
</evidence>
<evidence type="ECO:0000313" key="1">
    <source>
        <dbReference type="EMBL" id="CDF39357.1"/>
    </source>
</evidence>
<keyword evidence="2" id="KW-1185">Reference proteome</keyword>
<gene>
    <name evidence="1" type="ORF">CHC_T00000210001</name>
</gene>
<sequence>MSLHKVAKRLCNKVADICLVNRIYRDCFRPSTFCVNMMADSTPGNVSKFLGVQFRTSDLAMEPLSHYRRGMNSFSFVPVTLYRFLSVSIEFLTTILLRLSKPCLSEALFHMR</sequence>
<dbReference type="KEGG" id="ccp:CHC_T00000210001"/>
<accession>R7QLI0</accession>
<dbReference type="EMBL" id="HG002023">
    <property type="protein sequence ID" value="CDF39357.1"/>
    <property type="molecule type" value="Genomic_DNA"/>
</dbReference>
<reference evidence="2" key="1">
    <citation type="journal article" date="2013" name="Proc. Natl. Acad. Sci. U.S.A.">
        <title>Genome structure and metabolic features in the red seaweed Chondrus crispus shed light on evolution of the Archaeplastida.</title>
        <authorList>
            <person name="Collen J."/>
            <person name="Porcel B."/>
            <person name="Carre W."/>
            <person name="Ball S.G."/>
            <person name="Chaparro C."/>
            <person name="Tonon T."/>
            <person name="Barbeyron T."/>
            <person name="Michel G."/>
            <person name="Noel B."/>
            <person name="Valentin K."/>
            <person name="Elias M."/>
            <person name="Artiguenave F."/>
            <person name="Arun A."/>
            <person name="Aury J.M."/>
            <person name="Barbosa-Neto J.F."/>
            <person name="Bothwell J.H."/>
            <person name="Bouget F.Y."/>
            <person name="Brillet L."/>
            <person name="Cabello-Hurtado F."/>
            <person name="Capella-Gutierrez S."/>
            <person name="Charrier B."/>
            <person name="Cladiere L."/>
            <person name="Cock J.M."/>
            <person name="Coelho S.M."/>
            <person name="Colleoni C."/>
            <person name="Czjzek M."/>
            <person name="Da Silva C."/>
            <person name="Delage L."/>
            <person name="Denoeud F."/>
            <person name="Deschamps P."/>
            <person name="Dittami S.M."/>
            <person name="Gabaldon T."/>
            <person name="Gachon C.M."/>
            <person name="Groisillier A."/>
            <person name="Herve C."/>
            <person name="Jabbari K."/>
            <person name="Katinka M."/>
            <person name="Kloareg B."/>
            <person name="Kowalczyk N."/>
            <person name="Labadie K."/>
            <person name="Leblanc C."/>
            <person name="Lopez P.J."/>
            <person name="McLachlan D.H."/>
            <person name="Meslet-Cladiere L."/>
            <person name="Moustafa A."/>
            <person name="Nehr Z."/>
            <person name="Nyvall Collen P."/>
            <person name="Panaud O."/>
            <person name="Partensky F."/>
            <person name="Poulain J."/>
            <person name="Rensing S.A."/>
            <person name="Rousvoal S."/>
            <person name="Samson G."/>
            <person name="Symeonidi A."/>
            <person name="Weissenbach J."/>
            <person name="Zambounis A."/>
            <person name="Wincker P."/>
            <person name="Boyen C."/>
        </authorList>
    </citation>
    <scope>NUCLEOTIDE SEQUENCE [LARGE SCALE GENOMIC DNA]</scope>
    <source>
        <strain evidence="2">cv. Stackhouse</strain>
    </source>
</reference>
<dbReference type="Gramene" id="CDF39357">
    <property type="protein sequence ID" value="CDF39357"/>
    <property type="gene ID" value="CHC_T00000210001"/>
</dbReference>
<dbReference type="GeneID" id="17326984"/>
<dbReference type="AlphaFoldDB" id="R7QLI0"/>
<name>R7QLI0_CHOCR</name>
<protein>
    <submittedName>
        <fullName evidence="1">Uncharacterized protein</fullName>
    </submittedName>
</protein>
<dbReference type="Proteomes" id="UP000012073">
    <property type="component" value="Unassembled WGS sequence"/>
</dbReference>